<keyword evidence="4 6" id="KW-0472">Membrane</keyword>
<evidence type="ECO:0000313" key="8">
    <source>
        <dbReference type="EMBL" id="ARX81122.1"/>
    </source>
</evidence>
<gene>
    <name evidence="8" type="ORF">SMD44_00520</name>
</gene>
<dbReference type="InterPro" id="IPR036259">
    <property type="entry name" value="MFS_trans_sf"/>
</dbReference>
<dbReference type="InterPro" id="IPR011701">
    <property type="entry name" value="MFS"/>
</dbReference>
<feature type="transmembrane region" description="Helical" evidence="6">
    <location>
        <begin position="129"/>
        <end position="150"/>
    </location>
</feature>
<reference evidence="8 9" key="1">
    <citation type="submission" date="2017-05" db="EMBL/GenBank/DDBJ databases">
        <title>Streptomyces alboflavus Genome sequencing and assembly.</title>
        <authorList>
            <person name="Wang Y."/>
            <person name="Du B."/>
            <person name="Ding Y."/>
            <person name="Liu H."/>
            <person name="Hou Q."/>
            <person name="Liu K."/>
            <person name="Wang C."/>
            <person name="Yao L."/>
        </authorList>
    </citation>
    <scope>NUCLEOTIDE SEQUENCE [LARGE SCALE GENOMIC DNA]</scope>
    <source>
        <strain evidence="8 9">MDJK44</strain>
    </source>
</reference>
<feature type="transmembrane region" description="Helical" evidence="6">
    <location>
        <begin position="386"/>
        <end position="404"/>
    </location>
</feature>
<evidence type="ECO:0000256" key="1">
    <source>
        <dbReference type="ARBA" id="ARBA00004651"/>
    </source>
</evidence>
<feature type="transmembrane region" description="Helical" evidence="6">
    <location>
        <begin position="234"/>
        <end position="256"/>
    </location>
</feature>
<dbReference type="PANTHER" id="PTHR23542:SF1">
    <property type="entry name" value="MAJOR FACILITATOR SUPERFAMILY (MFS) PROFILE DOMAIN-CONTAINING PROTEIN"/>
    <property type="match status" value="1"/>
</dbReference>
<dbReference type="eggNOG" id="COG2814">
    <property type="taxonomic scope" value="Bacteria"/>
</dbReference>
<feature type="transmembrane region" description="Helical" evidence="6">
    <location>
        <begin position="39"/>
        <end position="61"/>
    </location>
</feature>
<dbReference type="RefSeq" id="WP_237306844.1">
    <property type="nucleotide sequence ID" value="NZ_CP021748.1"/>
</dbReference>
<dbReference type="Proteomes" id="UP000195880">
    <property type="component" value="Chromosome"/>
</dbReference>
<feature type="region of interest" description="Disordered" evidence="5">
    <location>
        <begin position="1"/>
        <end position="22"/>
    </location>
</feature>
<evidence type="ECO:0000256" key="5">
    <source>
        <dbReference type="SAM" id="MobiDB-lite"/>
    </source>
</evidence>
<dbReference type="GO" id="GO:0005886">
    <property type="term" value="C:plasma membrane"/>
    <property type="evidence" value="ECO:0007669"/>
    <property type="project" value="UniProtKB-SubCell"/>
</dbReference>
<dbReference type="InterPro" id="IPR020846">
    <property type="entry name" value="MFS_dom"/>
</dbReference>
<dbReference type="PANTHER" id="PTHR23542">
    <property type="match status" value="1"/>
</dbReference>
<dbReference type="EMBL" id="CP021748">
    <property type="protein sequence ID" value="ARX81122.1"/>
    <property type="molecule type" value="Genomic_DNA"/>
</dbReference>
<dbReference type="SUPFAM" id="SSF103473">
    <property type="entry name" value="MFS general substrate transporter"/>
    <property type="match status" value="1"/>
</dbReference>
<feature type="transmembrane region" description="Helical" evidence="6">
    <location>
        <begin position="262"/>
        <end position="285"/>
    </location>
</feature>
<proteinExistence type="predicted"/>
<dbReference type="PROSITE" id="PS50850">
    <property type="entry name" value="MFS"/>
    <property type="match status" value="1"/>
</dbReference>
<name>A0A1Z1W3Y0_9ACTN</name>
<feature type="transmembrane region" description="Helical" evidence="6">
    <location>
        <begin position="190"/>
        <end position="213"/>
    </location>
</feature>
<evidence type="ECO:0000256" key="2">
    <source>
        <dbReference type="ARBA" id="ARBA00022692"/>
    </source>
</evidence>
<dbReference type="GO" id="GO:0022857">
    <property type="term" value="F:transmembrane transporter activity"/>
    <property type="evidence" value="ECO:0007669"/>
    <property type="project" value="InterPro"/>
</dbReference>
<comment type="subcellular location">
    <subcellularLocation>
        <location evidence="1">Cell membrane</location>
        <topology evidence="1">Multi-pass membrane protein</topology>
    </subcellularLocation>
</comment>
<keyword evidence="2 6" id="KW-0812">Transmembrane</keyword>
<dbReference type="Gene3D" id="1.20.1250.20">
    <property type="entry name" value="MFS general substrate transporter like domains"/>
    <property type="match status" value="1"/>
</dbReference>
<dbReference type="AlphaFoldDB" id="A0A1Z1W3Y0"/>
<evidence type="ECO:0000256" key="3">
    <source>
        <dbReference type="ARBA" id="ARBA00022989"/>
    </source>
</evidence>
<feature type="transmembrane region" description="Helical" evidence="6">
    <location>
        <begin position="67"/>
        <end position="87"/>
    </location>
</feature>
<feature type="transmembrane region" description="Helical" evidence="6">
    <location>
        <begin position="360"/>
        <end position="380"/>
    </location>
</feature>
<dbReference type="KEGG" id="salf:SMD44_00520"/>
<evidence type="ECO:0000256" key="4">
    <source>
        <dbReference type="ARBA" id="ARBA00023136"/>
    </source>
</evidence>
<keyword evidence="3 6" id="KW-1133">Transmembrane helix</keyword>
<feature type="transmembrane region" description="Helical" evidence="6">
    <location>
        <begin position="297"/>
        <end position="315"/>
    </location>
</feature>
<feature type="transmembrane region" description="Helical" evidence="6">
    <location>
        <begin position="99"/>
        <end position="117"/>
    </location>
</feature>
<feature type="transmembrane region" description="Helical" evidence="6">
    <location>
        <begin position="162"/>
        <end position="184"/>
    </location>
</feature>
<dbReference type="STRING" id="67267.GCA_000716675_02552"/>
<protein>
    <recommendedName>
        <fullName evidence="7">Major facilitator superfamily (MFS) profile domain-containing protein</fullName>
    </recommendedName>
</protein>
<organism evidence="8 9">
    <name type="scientific">Streptomyces alboflavus</name>
    <dbReference type="NCBI Taxonomy" id="67267"/>
    <lineage>
        <taxon>Bacteria</taxon>
        <taxon>Bacillati</taxon>
        <taxon>Actinomycetota</taxon>
        <taxon>Actinomycetes</taxon>
        <taxon>Kitasatosporales</taxon>
        <taxon>Streptomycetaceae</taxon>
        <taxon>Streptomyces</taxon>
    </lineage>
</organism>
<evidence type="ECO:0000256" key="6">
    <source>
        <dbReference type="SAM" id="Phobius"/>
    </source>
</evidence>
<dbReference type="Pfam" id="PF07690">
    <property type="entry name" value="MFS_1"/>
    <property type="match status" value="1"/>
</dbReference>
<keyword evidence="9" id="KW-1185">Reference proteome</keyword>
<sequence length="418" mass="41443">MTAASEELTEPTEQRTAPAARRPTSGYCALRDVPGFWRIAATGMLSKLPFGMASLSLLLLISRHHSYGVAGLAMSCAAIGQGLTAPVRGRLVDRCSHRPVLLCCLAGQVGAVALLVVCAREQGPLLRLLALATLLGASAPPVAVMMRTVWQGVAARALGPAMALDSAMTGAALIFGPALAGWLGVSVSPVAPLLVVAALSAGAVWSLLGLPVAPGPVGRGLGAGPLRSAPLRRLLVVNGLFVCAVTGMDVVLPSYAREHGAAAYAGWCLGALSVGSVAGGLVLGAVPALPGGPGRRVGVLLCVFAAGAGALACAARVSPSVVLLVCPVAGLAIGSVFAALRTTGGELAPEGRVTETMSWLSTLDLAGGAVGAAAFAQFAVVAGSGTALVAVAGVAVLAAAVGWIPERAPQPIHASGSR</sequence>
<evidence type="ECO:0000259" key="7">
    <source>
        <dbReference type="PROSITE" id="PS50850"/>
    </source>
</evidence>
<evidence type="ECO:0000313" key="9">
    <source>
        <dbReference type="Proteomes" id="UP000195880"/>
    </source>
</evidence>
<feature type="transmembrane region" description="Helical" evidence="6">
    <location>
        <begin position="321"/>
        <end position="340"/>
    </location>
</feature>
<accession>A0A1Z1W3Y0</accession>
<feature type="domain" description="Major facilitator superfamily (MFS) profile" evidence="7">
    <location>
        <begin position="195"/>
        <end position="418"/>
    </location>
</feature>